<protein>
    <submittedName>
        <fullName evidence="1">Uncharacterized protein</fullName>
    </submittedName>
</protein>
<evidence type="ECO:0000313" key="1">
    <source>
        <dbReference type="EMBL" id="KKN25544.1"/>
    </source>
</evidence>
<organism evidence="1">
    <name type="scientific">marine sediment metagenome</name>
    <dbReference type="NCBI Taxonomy" id="412755"/>
    <lineage>
        <taxon>unclassified sequences</taxon>
        <taxon>metagenomes</taxon>
        <taxon>ecological metagenomes</taxon>
    </lineage>
</organism>
<dbReference type="AlphaFoldDB" id="A0A0F9P633"/>
<comment type="caution">
    <text evidence="1">The sequence shown here is derived from an EMBL/GenBank/DDBJ whole genome shotgun (WGS) entry which is preliminary data.</text>
</comment>
<gene>
    <name evidence="1" type="ORF">LCGC14_0883820</name>
</gene>
<proteinExistence type="predicted"/>
<name>A0A0F9P633_9ZZZZ</name>
<reference evidence="1" key="1">
    <citation type="journal article" date="2015" name="Nature">
        <title>Complex archaea that bridge the gap between prokaryotes and eukaryotes.</title>
        <authorList>
            <person name="Spang A."/>
            <person name="Saw J.H."/>
            <person name="Jorgensen S.L."/>
            <person name="Zaremba-Niedzwiedzka K."/>
            <person name="Martijn J."/>
            <person name="Lind A.E."/>
            <person name="van Eijk R."/>
            <person name="Schleper C."/>
            <person name="Guy L."/>
            <person name="Ettema T.J."/>
        </authorList>
    </citation>
    <scope>NUCLEOTIDE SEQUENCE</scope>
</reference>
<accession>A0A0F9P633</accession>
<sequence length="93" mass="10173">MTKTNAVDLGTRVGSNHHVRIPSEIVTETLAPIGKHSAKPAEVRDRIVELFGDISRIELFARQRVKGWESHGLELDAARQCGSILVAEDGTGR</sequence>
<dbReference type="EMBL" id="LAZR01002794">
    <property type="protein sequence ID" value="KKN25544.1"/>
    <property type="molecule type" value="Genomic_DNA"/>
</dbReference>